<feature type="transmembrane region" description="Helical" evidence="7">
    <location>
        <begin position="12"/>
        <end position="31"/>
    </location>
</feature>
<dbReference type="InterPro" id="IPR050790">
    <property type="entry name" value="ExbB/TolQ_transport"/>
</dbReference>
<dbReference type="PANTHER" id="PTHR30625:SF11">
    <property type="entry name" value="MOTA_TOLQ_EXBB PROTON CHANNEL DOMAIN-CONTAINING PROTEIN"/>
    <property type="match status" value="1"/>
</dbReference>
<reference evidence="9 10" key="1">
    <citation type="journal article" date="2014" name="Genome Announc.">
        <title>Draft Genome Sequence of the Iron-Oxidizing, Acidophilic, and Halotolerant 'Thiobacillus prosperus' Type Strain DSM 5130.</title>
        <authorList>
            <person name="Ossandon F.J."/>
            <person name="Cardenas J.P."/>
            <person name="Corbett M."/>
            <person name="Quatrini R."/>
            <person name="Holmes D.S."/>
            <person name="Watkin E."/>
        </authorList>
    </citation>
    <scope>NUCLEOTIDE SEQUENCE [LARGE SCALE GENOMIC DNA]</scope>
    <source>
        <strain evidence="9 10">DSM 5130</strain>
    </source>
</reference>
<dbReference type="GO" id="GO:0017038">
    <property type="term" value="P:protein import"/>
    <property type="evidence" value="ECO:0007669"/>
    <property type="project" value="TreeGrafter"/>
</dbReference>
<feature type="domain" description="MotA/TolQ/ExbB proton channel" evidence="8">
    <location>
        <begin position="68"/>
        <end position="187"/>
    </location>
</feature>
<dbReference type="RefSeq" id="WP_052064000.1">
    <property type="nucleotide sequence ID" value="NZ_JQSG02000001.1"/>
</dbReference>
<evidence type="ECO:0000259" key="8">
    <source>
        <dbReference type="Pfam" id="PF01618"/>
    </source>
</evidence>
<evidence type="ECO:0000313" key="9">
    <source>
        <dbReference type="EMBL" id="OBS10869.1"/>
    </source>
</evidence>
<keyword evidence="3 7" id="KW-0812">Transmembrane</keyword>
<accession>A0A1A6C8J6</accession>
<dbReference type="AlphaFoldDB" id="A0A1A6C8J6"/>
<evidence type="ECO:0000256" key="7">
    <source>
        <dbReference type="SAM" id="Phobius"/>
    </source>
</evidence>
<feature type="transmembrane region" description="Helical" evidence="7">
    <location>
        <begin position="146"/>
        <end position="166"/>
    </location>
</feature>
<evidence type="ECO:0000256" key="1">
    <source>
        <dbReference type="ARBA" id="ARBA00004651"/>
    </source>
</evidence>
<name>A0A1A6C8J6_9GAMM</name>
<comment type="similarity">
    <text evidence="6">Belongs to the exbB/tolQ family.</text>
</comment>
<comment type="caution">
    <text evidence="9">The sequence shown here is derived from an EMBL/GenBank/DDBJ whole genome shotgun (WGS) entry which is preliminary data.</text>
</comment>
<dbReference type="STRING" id="160660.BJI67_08205"/>
<dbReference type="InterPro" id="IPR002898">
    <property type="entry name" value="MotA_ExbB_proton_chnl"/>
</dbReference>
<dbReference type="GO" id="GO:0005886">
    <property type="term" value="C:plasma membrane"/>
    <property type="evidence" value="ECO:0007669"/>
    <property type="project" value="UniProtKB-SubCell"/>
</dbReference>
<dbReference type="Pfam" id="PF01618">
    <property type="entry name" value="MotA_ExbB"/>
    <property type="match status" value="1"/>
</dbReference>
<keyword evidence="10" id="KW-1185">Reference proteome</keyword>
<gene>
    <name evidence="9" type="ORF">Thpro_020585</name>
</gene>
<keyword evidence="6" id="KW-0653">Protein transport</keyword>
<dbReference type="PANTHER" id="PTHR30625">
    <property type="entry name" value="PROTEIN TOLQ"/>
    <property type="match status" value="1"/>
</dbReference>
<keyword evidence="6" id="KW-0813">Transport</keyword>
<keyword evidence="5 7" id="KW-0472">Membrane</keyword>
<keyword evidence="4 7" id="KW-1133">Transmembrane helix</keyword>
<dbReference type="OrthoDB" id="4045at2"/>
<evidence type="ECO:0000256" key="4">
    <source>
        <dbReference type="ARBA" id="ARBA00022989"/>
    </source>
</evidence>
<dbReference type="Proteomes" id="UP000029273">
    <property type="component" value="Unassembled WGS sequence"/>
</dbReference>
<feature type="transmembrane region" description="Helical" evidence="7">
    <location>
        <begin position="106"/>
        <end position="134"/>
    </location>
</feature>
<sequence length="214" mass="23110">MFEIVKAGGWVMAPIIGASILALAIILERFWSLRRARIMPGGLLDTVVEELRRGDLAADRIQAIAAGSPLGRILAVGLANRRQPHELIKERIEETGRQVVHELERFLNTLGTIATISPLMGLLGTVFGMIQVFGVITSVGVGNPHILAGGIAKALITTAAGLLVAIPAHIFYRYFRGYVDALTVEMEDQSIQLVDSLRTLSTTTATVRKSRTGT</sequence>
<proteinExistence type="inferred from homology"/>
<protein>
    <submittedName>
        <fullName evidence="9">Biopolymer transporter ExbB</fullName>
    </submittedName>
</protein>
<organism evidence="9 10">
    <name type="scientific">Acidihalobacter prosperus</name>
    <dbReference type="NCBI Taxonomy" id="160660"/>
    <lineage>
        <taxon>Bacteria</taxon>
        <taxon>Pseudomonadati</taxon>
        <taxon>Pseudomonadota</taxon>
        <taxon>Gammaproteobacteria</taxon>
        <taxon>Chromatiales</taxon>
        <taxon>Ectothiorhodospiraceae</taxon>
        <taxon>Acidihalobacter</taxon>
    </lineage>
</organism>
<keyword evidence="2" id="KW-1003">Cell membrane</keyword>
<dbReference type="EMBL" id="JQSG02000001">
    <property type="protein sequence ID" value="OBS10869.1"/>
    <property type="molecule type" value="Genomic_DNA"/>
</dbReference>
<evidence type="ECO:0000256" key="2">
    <source>
        <dbReference type="ARBA" id="ARBA00022475"/>
    </source>
</evidence>
<evidence type="ECO:0000256" key="6">
    <source>
        <dbReference type="RuleBase" id="RU004057"/>
    </source>
</evidence>
<evidence type="ECO:0000256" key="3">
    <source>
        <dbReference type="ARBA" id="ARBA00022692"/>
    </source>
</evidence>
<evidence type="ECO:0000313" key="10">
    <source>
        <dbReference type="Proteomes" id="UP000029273"/>
    </source>
</evidence>
<evidence type="ECO:0000256" key="5">
    <source>
        <dbReference type="ARBA" id="ARBA00023136"/>
    </source>
</evidence>
<comment type="subcellular location">
    <subcellularLocation>
        <location evidence="1">Cell membrane</location>
        <topology evidence="1">Multi-pass membrane protein</topology>
    </subcellularLocation>
    <subcellularLocation>
        <location evidence="6">Membrane</location>
        <topology evidence="6">Multi-pass membrane protein</topology>
    </subcellularLocation>
</comment>